<proteinExistence type="predicted"/>
<evidence type="ECO:0000259" key="1">
    <source>
        <dbReference type="Pfam" id="PF13524"/>
    </source>
</evidence>
<evidence type="ECO:0000313" key="3">
    <source>
        <dbReference type="Proteomes" id="UP001501057"/>
    </source>
</evidence>
<organism evidence="2 3">
    <name type="scientific">Aeromicrobium alkaliterrae</name>
    <dbReference type="NCBI Taxonomy" id="302168"/>
    <lineage>
        <taxon>Bacteria</taxon>
        <taxon>Bacillati</taxon>
        <taxon>Actinomycetota</taxon>
        <taxon>Actinomycetes</taxon>
        <taxon>Propionibacteriales</taxon>
        <taxon>Nocardioidaceae</taxon>
        <taxon>Aeromicrobium</taxon>
    </lineage>
</organism>
<dbReference type="EMBL" id="BAAAME010000004">
    <property type="protein sequence ID" value="GAA1745027.1"/>
    <property type="molecule type" value="Genomic_DNA"/>
</dbReference>
<dbReference type="Pfam" id="PF13524">
    <property type="entry name" value="Glyco_trans_1_2"/>
    <property type="match status" value="1"/>
</dbReference>
<keyword evidence="3" id="KW-1185">Reference proteome</keyword>
<dbReference type="SUPFAM" id="SSF53756">
    <property type="entry name" value="UDP-Glycosyltransferase/glycogen phosphorylase"/>
    <property type="match status" value="1"/>
</dbReference>
<name>A0ABN2JZS9_9ACTN</name>
<sequence>MKLVLVAHTADGTTFKVGSHHYARELAGLGHDVLHISTPHSRVLAALGRDQRAELAARGLHRDPAGVAHLVPTRLLPVRLNHRRLDLRREIADAGFADADWVIVDQPMMHRVLSAFQPSTRVLYRPTDLYDSGAYVYGQAILVDRADAVVATSPPVLDDLHVLPEVPTLVLENGVELEPFLRAARASTERSGAVYIGALDHRFDWAALDAIGAALAPHGQTVDVYGPASDAPPLGPNVHLHGPVAYAEVPALLSAARIGLMPFTPTDLNRGRSPMKLYEYLAAGVRVVGPDFIDRTTPELSSRVHTYEDATDIPHAVQAALADTPDSLWAEALSQFDWREKARRLEALLHDPS</sequence>
<dbReference type="Proteomes" id="UP001501057">
    <property type="component" value="Unassembled WGS sequence"/>
</dbReference>
<accession>A0ABN2JZS9</accession>
<evidence type="ECO:0000313" key="2">
    <source>
        <dbReference type="EMBL" id="GAA1745027.1"/>
    </source>
</evidence>
<dbReference type="Gene3D" id="3.40.50.2000">
    <property type="entry name" value="Glycogen Phosphorylase B"/>
    <property type="match status" value="1"/>
</dbReference>
<feature type="domain" description="Spore protein YkvP/CgeB glycosyl transferase-like" evidence="1">
    <location>
        <begin position="215"/>
        <end position="324"/>
    </location>
</feature>
<protein>
    <recommendedName>
        <fullName evidence="1">Spore protein YkvP/CgeB glycosyl transferase-like domain-containing protein</fullName>
    </recommendedName>
</protein>
<gene>
    <name evidence="2" type="ORF">GCM10009710_26310</name>
</gene>
<dbReference type="Gene3D" id="3.40.50.11010">
    <property type="match status" value="1"/>
</dbReference>
<comment type="caution">
    <text evidence="2">The sequence shown here is derived from an EMBL/GenBank/DDBJ whole genome shotgun (WGS) entry which is preliminary data.</text>
</comment>
<dbReference type="InterPro" id="IPR055259">
    <property type="entry name" value="YkvP/CgeB_Glyco_trans-like"/>
</dbReference>
<reference evidence="2 3" key="1">
    <citation type="journal article" date="2019" name="Int. J. Syst. Evol. Microbiol.">
        <title>The Global Catalogue of Microorganisms (GCM) 10K type strain sequencing project: providing services to taxonomists for standard genome sequencing and annotation.</title>
        <authorList>
            <consortium name="The Broad Institute Genomics Platform"/>
            <consortium name="The Broad Institute Genome Sequencing Center for Infectious Disease"/>
            <person name="Wu L."/>
            <person name="Ma J."/>
        </authorList>
    </citation>
    <scope>NUCLEOTIDE SEQUENCE [LARGE SCALE GENOMIC DNA]</scope>
    <source>
        <strain evidence="2 3">JCM 13518</strain>
    </source>
</reference>